<dbReference type="SUPFAM" id="SSF55486">
    <property type="entry name" value="Metalloproteases ('zincins'), catalytic domain"/>
    <property type="match status" value="1"/>
</dbReference>
<dbReference type="InterPro" id="IPR050728">
    <property type="entry name" value="Zinc_Metalloprotease_M4"/>
</dbReference>
<gene>
    <name evidence="16" type="ORF">Ctaglu_15760</name>
</gene>
<dbReference type="InterPro" id="IPR023612">
    <property type="entry name" value="Peptidase_M4"/>
</dbReference>
<evidence type="ECO:0000256" key="8">
    <source>
        <dbReference type="ARBA" id="ARBA00023049"/>
    </source>
</evidence>
<reference evidence="16 17" key="1">
    <citation type="submission" date="2018-11" db="EMBL/GenBank/DDBJ databases">
        <title>Genome sequencing and assembly of Clostridium tagluense strain A121.</title>
        <authorList>
            <person name="Murakami T."/>
            <person name="Segawa T."/>
            <person name="Shcherbakova V.A."/>
            <person name="Mori H."/>
            <person name="Yoshimura Y."/>
        </authorList>
    </citation>
    <scope>NUCLEOTIDE SEQUENCE [LARGE SCALE GENOMIC DNA]</scope>
    <source>
        <strain evidence="16 17">A121</strain>
    </source>
</reference>
<evidence type="ECO:0000256" key="4">
    <source>
        <dbReference type="ARBA" id="ARBA00022723"/>
    </source>
</evidence>
<keyword evidence="6 11" id="KW-0378">Hydrolase</keyword>
<feature type="domain" description="Peptidase M4 C-terminal" evidence="13">
    <location>
        <begin position="360"/>
        <end position="519"/>
    </location>
</feature>
<dbReference type="Pfam" id="PF07504">
    <property type="entry name" value="FTP"/>
    <property type="match status" value="1"/>
</dbReference>
<dbReference type="CDD" id="cd09597">
    <property type="entry name" value="M4_TLP"/>
    <property type="match status" value="1"/>
</dbReference>
<feature type="domain" description="PepSY" evidence="14">
    <location>
        <begin position="136"/>
        <end position="202"/>
    </location>
</feature>
<dbReference type="Pfam" id="PF03413">
    <property type="entry name" value="PepSY"/>
    <property type="match status" value="1"/>
</dbReference>
<dbReference type="Proteomes" id="UP000287872">
    <property type="component" value="Unassembled WGS sequence"/>
</dbReference>
<dbReference type="Gene3D" id="3.10.170.10">
    <property type="match status" value="1"/>
</dbReference>
<evidence type="ECO:0000259" key="15">
    <source>
        <dbReference type="Pfam" id="PF07504"/>
    </source>
</evidence>
<evidence type="ECO:0000259" key="14">
    <source>
        <dbReference type="Pfam" id="PF03413"/>
    </source>
</evidence>
<dbReference type="PRINTS" id="PR00730">
    <property type="entry name" value="THERMOLYSIN"/>
</dbReference>
<keyword evidence="7 11" id="KW-0862">Zinc</keyword>
<feature type="domain" description="Peptidase M4" evidence="12">
    <location>
        <begin position="212"/>
        <end position="355"/>
    </location>
</feature>
<protein>
    <recommendedName>
        <fullName evidence="11">Neutral metalloproteinase</fullName>
        <ecNumber evidence="11">3.4.24.-</ecNumber>
    </recommendedName>
</protein>
<dbReference type="EMBL" id="BHYK01000007">
    <property type="protein sequence ID" value="GCD09953.1"/>
    <property type="molecule type" value="Genomic_DNA"/>
</dbReference>
<evidence type="ECO:0000256" key="6">
    <source>
        <dbReference type="ARBA" id="ARBA00022801"/>
    </source>
</evidence>
<evidence type="ECO:0000256" key="11">
    <source>
        <dbReference type="RuleBase" id="RU366073"/>
    </source>
</evidence>
<comment type="subcellular location">
    <subcellularLocation>
        <location evidence="11">Secreted</location>
    </subcellularLocation>
</comment>
<keyword evidence="17" id="KW-1185">Reference proteome</keyword>
<comment type="caution">
    <text evidence="16">The sequence shown here is derived from an EMBL/GenBank/DDBJ whole genome shotgun (WGS) entry which is preliminary data.</text>
</comment>
<dbReference type="GO" id="GO:0046872">
    <property type="term" value="F:metal ion binding"/>
    <property type="evidence" value="ECO:0007669"/>
    <property type="project" value="UniProtKB-UniRule"/>
</dbReference>
<evidence type="ECO:0000256" key="9">
    <source>
        <dbReference type="ARBA" id="ARBA00023145"/>
    </source>
</evidence>
<keyword evidence="9" id="KW-0865">Zymogen</keyword>
<comment type="cofactor">
    <cofactor evidence="1 11">
        <name>Zn(2+)</name>
        <dbReference type="ChEBI" id="CHEBI:29105"/>
    </cofactor>
</comment>
<organism evidence="16 17">
    <name type="scientific">Clostridium tagluense</name>
    <dbReference type="NCBI Taxonomy" id="360422"/>
    <lineage>
        <taxon>Bacteria</taxon>
        <taxon>Bacillati</taxon>
        <taxon>Bacillota</taxon>
        <taxon>Clostridia</taxon>
        <taxon>Eubacteriales</taxon>
        <taxon>Clostridiaceae</taxon>
        <taxon>Clostridium</taxon>
    </lineage>
</organism>
<dbReference type="InterPro" id="IPR001570">
    <property type="entry name" value="Peptidase_M4_C_domain"/>
</dbReference>
<evidence type="ECO:0000256" key="5">
    <source>
        <dbReference type="ARBA" id="ARBA00022729"/>
    </source>
</evidence>
<dbReference type="PANTHER" id="PTHR33794:SF1">
    <property type="entry name" value="BACILLOLYSIN"/>
    <property type="match status" value="1"/>
</dbReference>
<dbReference type="EC" id="3.4.24.-" evidence="11"/>
<keyword evidence="5 11" id="KW-0732">Signal</keyword>
<feature type="chain" id="PRO_5023010727" description="Neutral metalloproteinase" evidence="11">
    <location>
        <begin position="27"/>
        <end position="520"/>
    </location>
</feature>
<dbReference type="Gene3D" id="3.10.450.490">
    <property type="match status" value="1"/>
</dbReference>
<evidence type="ECO:0000313" key="16">
    <source>
        <dbReference type="EMBL" id="GCD09953.1"/>
    </source>
</evidence>
<evidence type="ECO:0000259" key="12">
    <source>
        <dbReference type="Pfam" id="PF01447"/>
    </source>
</evidence>
<evidence type="ECO:0000256" key="2">
    <source>
        <dbReference type="ARBA" id="ARBA00009388"/>
    </source>
</evidence>
<dbReference type="InterPro" id="IPR025711">
    <property type="entry name" value="PepSY"/>
</dbReference>
<feature type="signal peptide" evidence="11">
    <location>
        <begin position="1"/>
        <end position="26"/>
    </location>
</feature>
<accession>A0A401UK62</accession>
<dbReference type="RefSeq" id="WP_124999858.1">
    <property type="nucleotide sequence ID" value="NZ_BHYK01000007.1"/>
</dbReference>
<dbReference type="Pfam" id="PF01447">
    <property type="entry name" value="Peptidase_M4"/>
    <property type="match status" value="1"/>
</dbReference>
<dbReference type="PANTHER" id="PTHR33794">
    <property type="entry name" value="BACILLOLYSIN"/>
    <property type="match status" value="1"/>
</dbReference>
<evidence type="ECO:0000256" key="3">
    <source>
        <dbReference type="ARBA" id="ARBA00022670"/>
    </source>
</evidence>
<evidence type="ECO:0000256" key="10">
    <source>
        <dbReference type="PIRSR" id="PIRSR623612-1"/>
    </source>
</evidence>
<dbReference type="Pfam" id="PF02868">
    <property type="entry name" value="Peptidase_M4_C"/>
    <property type="match status" value="1"/>
</dbReference>
<sequence length="520" mass="56797">MLSKKLVSLVIISSLLFSGFALPVQAKGNVSQVNPPSFETGKLSKQLSKDMKGVQQFFKENNYGIEDPVNELKELKSSDDNLGFKHIKTQQMVKGVPIYGNEYIVHFNQNGEVYAINGKYDVNAKNVKINKAPFIGQKKALEIAKAQVKFDELETDPTIKLFYYNVNDEYVPVYLVSLSFLSPTPGYWDFFINAEDGTIVKQVNKIEPIAATGTGLGVLGDTKTLNLDKVTVSGKTQYQLKDTTKGALITTFNASNGTKIPGTTIFSTTSTINDKAAVDAHAYAGVVYDYYKTKFNRNSLDGLGMGIKSTVHFSKDYVNAFWNGTQMVYGDGDGVEAIALSGALDVVGHEMTHAVDEKEAHLTYEFQSGALNESMSDAFGAFIEYYGQPSKFDWLMGEDVWTPNVAGDALRDISNPSKYGDPDHMSKFVVSPNTREGDWGGVHTNSGIPNKACYLTASNPNVGINKAEQIYYRALSNYLISTSNFHDARVALVQSATDLYGASGPEVAAINAAWNAVGVN</sequence>
<dbReference type="AlphaFoldDB" id="A0A401UK62"/>
<dbReference type="GO" id="GO:0006508">
    <property type="term" value="P:proteolysis"/>
    <property type="evidence" value="ECO:0007669"/>
    <property type="project" value="UniProtKB-KW"/>
</dbReference>
<keyword evidence="4" id="KW-0479">Metal-binding</keyword>
<name>A0A401UK62_9CLOT</name>
<dbReference type="GO" id="GO:0004222">
    <property type="term" value="F:metalloendopeptidase activity"/>
    <property type="evidence" value="ECO:0007669"/>
    <property type="project" value="UniProtKB-UniRule"/>
</dbReference>
<keyword evidence="3 11" id="KW-0645">Protease</keyword>
<keyword evidence="8 11" id="KW-0482">Metalloprotease</keyword>
<comment type="similarity">
    <text evidence="2 11">Belongs to the peptidase M4 family.</text>
</comment>
<evidence type="ECO:0000313" key="17">
    <source>
        <dbReference type="Proteomes" id="UP000287872"/>
    </source>
</evidence>
<dbReference type="InterPro" id="IPR027268">
    <property type="entry name" value="Peptidase_M4/M1_CTD_sf"/>
</dbReference>
<feature type="domain" description="FTP" evidence="15">
    <location>
        <begin position="71"/>
        <end position="120"/>
    </location>
</feature>
<dbReference type="InterPro" id="IPR011096">
    <property type="entry name" value="FTP_domain"/>
</dbReference>
<feature type="active site" evidence="10">
    <location>
        <position position="350"/>
    </location>
</feature>
<evidence type="ECO:0000259" key="13">
    <source>
        <dbReference type="Pfam" id="PF02868"/>
    </source>
</evidence>
<feature type="active site" description="Proton donor" evidence="10">
    <location>
        <position position="443"/>
    </location>
</feature>
<dbReference type="Gene3D" id="1.10.390.10">
    <property type="entry name" value="Neutral Protease Domain 2"/>
    <property type="match status" value="1"/>
</dbReference>
<dbReference type="OrthoDB" id="291295at2"/>
<evidence type="ECO:0000256" key="1">
    <source>
        <dbReference type="ARBA" id="ARBA00001947"/>
    </source>
</evidence>
<keyword evidence="11" id="KW-0964">Secreted</keyword>
<dbReference type="InterPro" id="IPR013856">
    <property type="entry name" value="Peptidase_M4_domain"/>
</dbReference>
<evidence type="ECO:0000256" key="7">
    <source>
        <dbReference type="ARBA" id="ARBA00022833"/>
    </source>
</evidence>
<comment type="function">
    <text evidence="11">Extracellular zinc metalloprotease.</text>
</comment>
<dbReference type="GO" id="GO:0005576">
    <property type="term" value="C:extracellular region"/>
    <property type="evidence" value="ECO:0007669"/>
    <property type="project" value="UniProtKB-SubCell"/>
</dbReference>
<proteinExistence type="inferred from homology"/>